<dbReference type="AlphaFoldDB" id="A0A1Y2IEL1"/>
<protein>
    <submittedName>
        <fullName evidence="1">Uncharacterized protein</fullName>
    </submittedName>
</protein>
<reference evidence="1 2" key="1">
    <citation type="journal article" date="2015" name="Biotechnol. Biofuels">
        <title>Enhanced degradation of softwood versus hardwood by the white-rot fungus Pycnoporus coccineus.</title>
        <authorList>
            <person name="Couturier M."/>
            <person name="Navarro D."/>
            <person name="Chevret D."/>
            <person name="Henrissat B."/>
            <person name="Piumi F."/>
            <person name="Ruiz-Duenas F.J."/>
            <person name="Martinez A.T."/>
            <person name="Grigoriev I.V."/>
            <person name="Riley R."/>
            <person name="Lipzen A."/>
            <person name="Berrin J.G."/>
            <person name="Master E.R."/>
            <person name="Rosso M.N."/>
        </authorList>
    </citation>
    <scope>NUCLEOTIDE SEQUENCE [LARGE SCALE GENOMIC DNA]</scope>
    <source>
        <strain evidence="1 2">BRFM310</strain>
    </source>
</reference>
<keyword evidence="2" id="KW-1185">Reference proteome</keyword>
<dbReference type="OrthoDB" id="3270641at2759"/>
<evidence type="ECO:0000313" key="2">
    <source>
        <dbReference type="Proteomes" id="UP000193067"/>
    </source>
</evidence>
<gene>
    <name evidence="1" type="ORF">PYCCODRAFT_1479861</name>
</gene>
<name>A0A1Y2IEL1_TRAC3</name>
<dbReference type="EMBL" id="KZ084127">
    <property type="protein sequence ID" value="OSC99534.1"/>
    <property type="molecule type" value="Genomic_DNA"/>
</dbReference>
<proteinExistence type="predicted"/>
<dbReference type="Proteomes" id="UP000193067">
    <property type="component" value="Unassembled WGS sequence"/>
</dbReference>
<accession>A0A1Y2IEL1</accession>
<evidence type="ECO:0000313" key="1">
    <source>
        <dbReference type="EMBL" id="OSC99534.1"/>
    </source>
</evidence>
<dbReference type="Gene3D" id="2.60.120.260">
    <property type="entry name" value="Galactose-binding domain-like"/>
    <property type="match status" value="1"/>
</dbReference>
<sequence>MAHYCTWSDSTYQPGPGKPDHVINASFTGTAVYVYNLIANTVPSVSTETNLSFSIDGTCMGQHTHIPNPYQPKILYKVSVFSHTQLANQTHFIEIRASGSKASLILFDRIVYTYEASPASSHSTST</sequence>
<organism evidence="1 2">
    <name type="scientific">Trametes coccinea (strain BRFM310)</name>
    <name type="common">Pycnoporus coccineus</name>
    <dbReference type="NCBI Taxonomy" id="1353009"/>
    <lineage>
        <taxon>Eukaryota</taxon>
        <taxon>Fungi</taxon>
        <taxon>Dikarya</taxon>
        <taxon>Basidiomycota</taxon>
        <taxon>Agaricomycotina</taxon>
        <taxon>Agaricomycetes</taxon>
        <taxon>Polyporales</taxon>
        <taxon>Polyporaceae</taxon>
        <taxon>Trametes</taxon>
    </lineage>
</organism>
<dbReference type="STRING" id="1353009.A0A1Y2IEL1"/>